<name>A0A445EIC7_ARAHY</name>
<feature type="domain" description="NB-ARC" evidence="6">
    <location>
        <begin position="1059"/>
        <end position="1226"/>
    </location>
</feature>
<dbReference type="InterPro" id="IPR036388">
    <property type="entry name" value="WH-like_DNA-bd_sf"/>
</dbReference>
<dbReference type="Gene3D" id="1.10.10.10">
    <property type="entry name" value="Winged helix-like DNA-binding domain superfamily/Winged helix DNA-binding domain"/>
    <property type="match status" value="1"/>
</dbReference>
<feature type="domain" description="Disease resistance protein winged helix" evidence="8">
    <location>
        <begin position="1313"/>
        <end position="1383"/>
    </location>
</feature>
<evidence type="ECO:0000259" key="6">
    <source>
        <dbReference type="Pfam" id="PF00931"/>
    </source>
</evidence>
<dbReference type="SUPFAM" id="SSF52540">
    <property type="entry name" value="P-loop containing nucleoside triphosphate hydrolases"/>
    <property type="match status" value="1"/>
</dbReference>
<dbReference type="Gene3D" id="3.40.50.300">
    <property type="entry name" value="P-loop containing nucleotide triphosphate hydrolases"/>
    <property type="match status" value="1"/>
</dbReference>
<keyword evidence="5" id="KW-0067">ATP-binding</keyword>
<feature type="domain" description="R13L1/DRL21-like LRR repeat region" evidence="9">
    <location>
        <begin position="1567"/>
        <end position="1693"/>
    </location>
</feature>
<keyword evidence="1" id="KW-0433">Leucine-rich repeat</keyword>
<dbReference type="InterPro" id="IPR042197">
    <property type="entry name" value="Apaf_helical"/>
</dbReference>
<dbReference type="GO" id="GO:0043531">
    <property type="term" value="F:ADP binding"/>
    <property type="evidence" value="ECO:0007669"/>
    <property type="project" value="InterPro"/>
</dbReference>
<evidence type="ECO:0008006" key="12">
    <source>
        <dbReference type="Google" id="ProtNLM"/>
    </source>
</evidence>
<dbReference type="Gene3D" id="1.10.8.430">
    <property type="entry name" value="Helical domain of apoptotic protease-activating factors"/>
    <property type="match status" value="1"/>
</dbReference>
<sequence>MAGAVVGGAFLSGFINIVINKFLTEDAVNKVFGKKLGSDLVERLKTALLGAEALVADAELKQFGKPLVRKWLDSLRDAVYCAEDLLDAVLLKATTQKNASSSWRFPSFFINRDRDDMVDRMEGVVSRIEDLGKQKDSLGLEKIPTGSSSWRSPTSSLVRGNVYGREDDKKALSRDFGVYFVMHDLLHDLAIFLAGDFYCNSEELGKEEEIRSQTRHLCVDLRHYSSKLYNSISKVESLRTLILFGNFSSPNCNIEAATCEILSKCKYLRALSFSKLNVVHDSIGELIHLRYLDLSCTNIKTLPESLCKLCNLQTLKLNHCSKLTTLPSGLHNLVSLRHLDIRGTSLEEMPGKMSKLNQLHVLSFFIVGKHEENGIQELGGLVNLHGSFEIKKLENIVDVNEAKSAKMMDKKHIDELCLEWSPSNDLVSSTQKERDMLDNLQPHNGLKDLRIKGYKGTIFPDWLGNCSFNNMTSVSLECCKNCCMLPSLGQLPSLKSLRIKSFDQLRSIGEEFYKKEGDHHSSHIAPFPTLESLEFDNMPCWEVWHLSESETFPQLRKFEITNCPVLKEDMLNQVFFRERHTKAMYLDGDTLSIRGSESVKESAFKAMISINHLSCIQEISIQRCRKLEFPQLQQQKYDLVELTIYSSCDSLTSLSLDVFPKLKNLGISGCRNLKSVSMSEAPHTAIQHLSITECPELVSFAGEGLAAPNLTSLHVSSCSKLEALPLDMNSVLPSLLFLEIYGCPNICRLPQGGLPPNLEWLDLGIYAKQYSCASWMPGNFESLTHLTIKGDGCKRVKSFPEASSLPHLPSLTTLEIRGFDNLETLECNELLRLTSLQHLQIECCPKLENMTGEKLPPSLSHLHIYECPLLSQRCNEKDPQLWPKISHIPFIDHIMAGALVGGAFLSGFINVVFDRLLTMDTANLVLGKKLGPDLVERLKTALLGAEALVADAEMKQFGNPSVRKWLDSLCDAVYCAEDLLDAVLAKAATQKELSSSWWSPSFFTNREREMVEKMEAVVRRIEDLGKQKDFLGLEKIPTGSSSWRTPSTSLVRGNVYGREDDKKALVKMLNDNNEHHLSVIAIVGIGGVGKTTLAQWMYNNEEFMKEFDLKAWVCVSEKFEVVETARNVRKQIHGGACSLDDFNSLQNALKEELSNKKFFILLDDVWSDDGDKWSNFMTPFQYGKKGSIILLTTRGENVAFALQNCRPYFLKGLSEDYCWSVFAENASFPQSNGGAALEEIGRKIVKKCDGSPLAAETLGRLLRTKHDVQEWNKILMSDIWELSVEKSKIIPALLISYFHLPAYLKRCFVFCSLYPKDYKFRKDELIFLWMIEDLLPPPKKGESLEEVGCECFDELTSRLFFTHQLLDGVVDAFVMHDLLHDLAIFLAGNFYCNAEKLSEEEEVRIQTRHLRVDLYHCGSKLNNFISKAKSLRTLLFRGFHHPNFENKKATGDILSKCKYLRALSFHKVDVLPSSIGKLIHLRHLDLSYCSIKTLPKSLCNLRNLQTLKLYGCYELTMLPSGLHNLVSLRHLDIRGTYLEEMPPKMNKLIHLDILSDFLVDKHKNNGIRELGGISNLHGSFQLKKLENVVDAKDAKSARMIDKKHIECILLEWSSGDEIVSNKQTEREILDSLQPHNGLKELKIKGYKGTIFPDWVGHSSYQNMTSVSLESCKNCCMLPALGQLQSLKALHIQGFEQLKSIGMEFYKNEGGQHSSPIALFPSLERLVFRHMPCWEVWQLPESETFPQLRVLEIINCPMLQGNILGEVFWRVISSLLSGVSEVRKLCICKNRSGRSETLYLREDTLSIRGCESVIDSVFKAISIHQLEFPEQQQHKYDLVELQIGKNCGSLTALSLDAFPNLKNLAIHRSGNLESISMSEPPHASLQHLSISECPEFVSFPVEGLAAPNLTDLDVFRCSKLVALPRDMNTLLPNLQSLSVQDCPKISRFPECGLPPNLKQLTVGRQWRDLLPMANLDALAHLTIIDDYWSPSMIKSFPEVGSLPQLPSLTTLRLFNFKNLETLECNELLRLTSLQQLHIKYCNKLENMEGEKLPPSLLLLQIKECGLLGEHCKNKHQLIWPKIFHIPTIQRVKSFPEASSLPHLPSLTTLEIRGFDNLETLECNELLRLTSLQQLHIEYCSKLENMEGEKLPPSLLLLKIHDCYLLKEHCKNKHQQIWPKISHIPTIEVDGQQIFRIEISEQL</sequence>
<proteinExistence type="predicted"/>
<dbReference type="InterPro" id="IPR001611">
    <property type="entry name" value="Leu-rich_rpt"/>
</dbReference>
<dbReference type="PRINTS" id="PR00364">
    <property type="entry name" value="DISEASERSIST"/>
</dbReference>
<dbReference type="Pfam" id="PF18052">
    <property type="entry name" value="Rx_N"/>
    <property type="match status" value="2"/>
</dbReference>
<dbReference type="GO" id="GO:0005524">
    <property type="term" value="F:ATP binding"/>
    <property type="evidence" value="ECO:0007669"/>
    <property type="project" value="UniProtKB-KW"/>
</dbReference>
<evidence type="ECO:0000256" key="4">
    <source>
        <dbReference type="ARBA" id="ARBA00022821"/>
    </source>
</evidence>
<dbReference type="InterPro" id="IPR056789">
    <property type="entry name" value="LRR_R13L1-DRL21"/>
</dbReference>
<evidence type="ECO:0000259" key="8">
    <source>
        <dbReference type="Pfam" id="PF23559"/>
    </source>
</evidence>
<keyword evidence="11" id="KW-1185">Reference proteome</keyword>
<feature type="domain" description="Disease resistance N-terminal" evidence="7">
    <location>
        <begin position="38"/>
        <end position="102"/>
    </location>
</feature>
<dbReference type="GO" id="GO:0051707">
    <property type="term" value="P:response to other organism"/>
    <property type="evidence" value="ECO:0007669"/>
    <property type="project" value="UniProtKB-ARBA"/>
</dbReference>
<dbReference type="PANTHER" id="PTHR36766">
    <property type="entry name" value="PLANT BROAD-SPECTRUM MILDEW RESISTANCE PROTEIN RPW8"/>
    <property type="match status" value="1"/>
</dbReference>
<dbReference type="Proteomes" id="UP000289738">
    <property type="component" value="Chromosome A02"/>
</dbReference>
<keyword evidence="4" id="KW-0611">Plant defense</keyword>
<comment type="caution">
    <text evidence="10">The sequence shown here is derived from an EMBL/GenBank/DDBJ whole genome shotgun (WGS) entry which is preliminary data.</text>
</comment>
<evidence type="ECO:0000256" key="1">
    <source>
        <dbReference type="ARBA" id="ARBA00022614"/>
    </source>
</evidence>
<dbReference type="Pfam" id="PF23559">
    <property type="entry name" value="WHD_DRP"/>
    <property type="match status" value="1"/>
</dbReference>
<reference evidence="10 11" key="1">
    <citation type="submission" date="2019-01" db="EMBL/GenBank/DDBJ databases">
        <title>Sequencing of cultivated peanut Arachis hypogaea provides insights into genome evolution and oil improvement.</title>
        <authorList>
            <person name="Chen X."/>
        </authorList>
    </citation>
    <scope>NUCLEOTIDE SEQUENCE [LARGE SCALE GENOMIC DNA]</scope>
    <source>
        <strain evidence="11">cv. Fuhuasheng</strain>
        <tissue evidence="10">Leaves</tissue>
    </source>
</reference>
<dbReference type="Gene3D" id="3.80.10.10">
    <property type="entry name" value="Ribonuclease Inhibitor"/>
    <property type="match status" value="6"/>
</dbReference>
<evidence type="ECO:0000313" key="10">
    <source>
        <dbReference type="EMBL" id="RYR75200.1"/>
    </source>
</evidence>
<keyword evidence="2" id="KW-0677">Repeat</keyword>
<dbReference type="GO" id="GO:0006952">
    <property type="term" value="P:defense response"/>
    <property type="evidence" value="ECO:0007669"/>
    <property type="project" value="UniProtKB-KW"/>
</dbReference>
<evidence type="ECO:0000259" key="7">
    <source>
        <dbReference type="Pfam" id="PF18052"/>
    </source>
</evidence>
<accession>A0A445EIC7</accession>
<dbReference type="PROSITE" id="PS51450">
    <property type="entry name" value="LRR"/>
    <property type="match status" value="1"/>
</dbReference>
<dbReference type="InterPro" id="IPR002182">
    <property type="entry name" value="NB-ARC"/>
</dbReference>
<dbReference type="Gene3D" id="1.20.5.4130">
    <property type="match status" value="2"/>
</dbReference>
<feature type="domain" description="R13L1/DRL21-like LRR repeat region" evidence="9">
    <location>
        <begin position="375"/>
        <end position="501"/>
    </location>
</feature>
<dbReference type="InterPro" id="IPR041118">
    <property type="entry name" value="Rx_N"/>
</dbReference>
<evidence type="ECO:0000256" key="5">
    <source>
        <dbReference type="ARBA" id="ARBA00022840"/>
    </source>
</evidence>
<dbReference type="InterPro" id="IPR003591">
    <property type="entry name" value="Leu-rich_rpt_typical-subtyp"/>
</dbReference>
<dbReference type="SMART" id="SM00369">
    <property type="entry name" value="LRR_TYP"/>
    <property type="match status" value="4"/>
</dbReference>
<dbReference type="Pfam" id="PF25019">
    <property type="entry name" value="LRR_R13L1-DRL21"/>
    <property type="match status" value="2"/>
</dbReference>
<evidence type="ECO:0000259" key="9">
    <source>
        <dbReference type="Pfam" id="PF25019"/>
    </source>
</evidence>
<dbReference type="EMBL" id="SDMP01000002">
    <property type="protein sequence ID" value="RYR75200.1"/>
    <property type="molecule type" value="Genomic_DNA"/>
</dbReference>
<dbReference type="InterPro" id="IPR027417">
    <property type="entry name" value="P-loop_NTPase"/>
</dbReference>
<organism evidence="10 11">
    <name type="scientific">Arachis hypogaea</name>
    <name type="common">Peanut</name>
    <dbReference type="NCBI Taxonomy" id="3818"/>
    <lineage>
        <taxon>Eukaryota</taxon>
        <taxon>Viridiplantae</taxon>
        <taxon>Streptophyta</taxon>
        <taxon>Embryophyta</taxon>
        <taxon>Tracheophyta</taxon>
        <taxon>Spermatophyta</taxon>
        <taxon>Magnoliopsida</taxon>
        <taxon>eudicotyledons</taxon>
        <taxon>Gunneridae</taxon>
        <taxon>Pentapetalae</taxon>
        <taxon>rosids</taxon>
        <taxon>fabids</taxon>
        <taxon>Fabales</taxon>
        <taxon>Fabaceae</taxon>
        <taxon>Papilionoideae</taxon>
        <taxon>50 kb inversion clade</taxon>
        <taxon>dalbergioids sensu lato</taxon>
        <taxon>Dalbergieae</taxon>
        <taxon>Pterocarpus clade</taxon>
        <taxon>Arachis</taxon>
    </lineage>
</organism>
<dbReference type="InterPro" id="IPR032675">
    <property type="entry name" value="LRR_dom_sf"/>
</dbReference>
<gene>
    <name evidence="10" type="ORF">Ahy_A02g009873</name>
</gene>
<evidence type="ECO:0000256" key="3">
    <source>
        <dbReference type="ARBA" id="ARBA00022741"/>
    </source>
</evidence>
<dbReference type="PANTHER" id="PTHR36766:SF51">
    <property type="entry name" value="DISEASE RESISTANCE RPP13-LIKE PROTEIN 1"/>
    <property type="match status" value="1"/>
</dbReference>
<dbReference type="SUPFAM" id="SSF52058">
    <property type="entry name" value="L domain-like"/>
    <property type="match status" value="4"/>
</dbReference>
<protein>
    <recommendedName>
        <fullName evidence="12">Disease resistance RPP13-like protein 1</fullName>
    </recommendedName>
</protein>
<evidence type="ECO:0000313" key="11">
    <source>
        <dbReference type="Proteomes" id="UP000289738"/>
    </source>
</evidence>
<evidence type="ECO:0000256" key="2">
    <source>
        <dbReference type="ARBA" id="ARBA00022737"/>
    </source>
</evidence>
<dbReference type="STRING" id="3818.A0A445EIC7"/>
<dbReference type="InterPro" id="IPR058922">
    <property type="entry name" value="WHD_DRP"/>
</dbReference>
<keyword evidence="3" id="KW-0547">Nucleotide-binding</keyword>
<feature type="domain" description="Disease resistance N-terminal" evidence="7">
    <location>
        <begin position="932"/>
        <end position="996"/>
    </location>
</feature>
<dbReference type="Pfam" id="PF13855">
    <property type="entry name" value="LRR_8"/>
    <property type="match status" value="1"/>
</dbReference>
<dbReference type="Pfam" id="PF00931">
    <property type="entry name" value="NB-ARC"/>
    <property type="match status" value="1"/>
</dbReference>